<feature type="transmembrane region" description="Helical" evidence="6">
    <location>
        <begin position="394"/>
        <end position="415"/>
    </location>
</feature>
<reference evidence="8 9" key="1">
    <citation type="submission" date="2023-07" db="EMBL/GenBank/DDBJ databases">
        <title>Genomic Encyclopedia of Type Strains, Phase IV (KMG-IV): sequencing the most valuable type-strain genomes for metagenomic binning, comparative biology and taxonomic classification.</title>
        <authorList>
            <person name="Goeker M."/>
        </authorList>
    </citation>
    <scope>NUCLEOTIDE SEQUENCE [LARGE SCALE GENOMIC DNA]</scope>
    <source>
        <strain evidence="8 9">DSM 19013</strain>
    </source>
</reference>
<feature type="transmembrane region" description="Helical" evidence="6">
    <location>
        <begin position="116"/>
        <end position="138"/>
    </location>
</feature>
<evidence type="ECO:0000256" key="6">
    <source>
        <dbReference type="SAM" id="Phobius"/>
    </source>
</evidence>
<organism evidence="8 9">
    <name type="scientific">Methylobacterium aerolatum</name>
    <dbReference type="NCBI Taxonomy" id="418708"/>
    <lineage>
        <taxon>Bacteria</taxon>
        <taxon>Pseudomonadati</taxon>
        <taxon>Pseudomonadota</taxon>
        <taxon>Alphaproteobacteria</taxon>
        <taxon>Hyphomicrobiales</taxon>
        <taxon>Methylobacteriaceae</taxon>
        <taxon>Methylobacterium</taxon>
    </lineage>
</organism>
<feature type="compositionally biased region" description="Low complexity" evidence="5">
    <location>
        <begin position="1"/>
        <end position="16"/>
    </location>
</feature>
<comment type="caution">
    <text evidence="8">The sequence shown here is derived from an EMBL/GenBank/DDBJ whole genome shotgun (WGS) entry which is preliminary data.</text>
</comment>
<evidence type="ECO:0000256" key="2">
    <source>
        <dbReference type="ARBA" id="ARBA00022692"/>
    </source>
</evidence>
<feature type="transmembrane region" description="Helical" evidence="6">
    <location>
        <begin position="336"/>
        <end position="355"/>
    </location>
</feature>
<dbReference type="CDD" id="cd17393">
    <property type="entry name" value="MFS_MosC_like"/>
    <property type="match status" value="1"/>
</dbReference>
<keyword evidence="3 6" id="KW-1133">Transmembrane helix</keyword>
<dbReference type="InterPro" id="IPR011701">
    <property type="entry name" value="MFS"/>
</dbReference>
<feature type="transmembrane region" description="Helical" evidence="6">
    <location>
        <begin position="177"/>
        <end position="198"/>
    </location>
</feature>
<dbReference type="Pfam" id="PF07690">
    <property type="entry name" value="MFS_1"/>
    <property type="match status" value="1"/>
</dbReference>
<keyword evidence="9" id="KW-1185">Reference proteome</keyword>
<dbReference type="PANTHER" id="PTHR23514">
    <property type="entry name" value="BYPASS OF STOP CODON PROTEIN 6"/>
    <property type="match status" value="1"/>
</dbReference>
<dbReference type="InterPro" id="IPR020846">
    <property type="entry name" value="MFS_dom"/>
</dbReference>
<dbReference type="Gene3D" id="1.20.1250.20">
    <property type="entry name" value="MFS general substrate transporter like domains"/>
    <property type="match status" value="2"/>
</dbReference>
<name>A0ABU0I2Z8_9HYPH</name>
<dbReference type="EMBL" id="JAUSVP010000011">
    <property type="protein sequence ID" value="MDQ0448980.1"/>
    <property type="molecule type" value="Genomic_DNA"/>
</dbReference>
<evidence type="ECO:0000256" key="1">
    <source>
        <dbReference type="ARBA" id="ARBA00004141"/>
    </source>
</evidence>
<dbReference type="Proteomes" id="UP001231124">
    <property type="component" value="Unassembled WGS sequence"/>
</dbReference>
<dbReference type="SUPFAM" id="SSF103473">
    <property type="entry name" value="MFS general substrate transporter"/>
    <property type="match status" value="1"/>
</dbReference>
<sequence length="417" mass="41066">MQGRRAPARLAGGPPASHTSAIPNRQPPVPMPSLASTDALQTHARTVSAGAWSTRLIFLIVGIGTAAWASLVPYVKARAGLGEAELGLLLLCLGLGSIAAMPLAGAAVTRFGLRPVLFAGTAAIGLPLPVLATVASPAVLGPALLLFGAGMGAVDCAMNIQAIAIERAAGRPMMSGFHGLYSLGSLVGALAAGLLLGVGLGVEGMALAAAGTVALLCALATPGMLARAGTAGGPAFAIPRGVVLLIGLLCCIVFLTEGSVLDWSAVFLVQDRGVDLARATLGYAAFSVTMTAGRLTGDRIVARLGPARILVVGALLAAAGLALATLVPAWSAALAGYALVGAGCANIVPVLFTAAGRQTAMPTSVAVPAVTTFGYAGVLAGPAVIGFIAEGTSLPTAFLVVAAALVGVAAAGRVLRL</sequence>
<feature type="transmembrane region" description="Helical" evidence="6">
    <location>
        <begin position="309"/>
        <end position="330"/>
    </location>
</feature>
<feature type="transmembrane region" description="Helical" evidence="6">
    <location>
        <begin position="204"/>
        <end position="225"/>
    </location>
</feature>
<dbReference type="PANTHER" id="PTHR23514:SF13">
    <property type="entry name" value="INNER MEMBRANE PROTEIN YBJJ"/>
    <property type="match status" value="1"/>
</dbReference>
<proteinExistence type="predicted"/>
<comment type="subcellular location">
    <subcellularLocation>
        <location evidence="1">Membrane</location>
        <topology evidence="1">Multi-pass membrane protein</topology>
    </subcellularLocation>
</comment>
<feature type="transmembrane region" description="Helical" evidence="6">
    <location>
        <begin position="237"/>
        <end position="256"/>
    </location>
</feature>
<evidence type="ECO:0000259" key="7">
    <source>
        <dbReference type="PROSITE" id="PS50850"/>
    </source>
</evidence>
<accession>A0ABU0I2Z8</accession>
<dbReference type="RefSeq" id="WP_238205423.1">
    <property type="nucleotide sequence ID" value="NZ_BPQE01000022.1"/>
</dbReference>
<dbReference type="InterPro" id="IPR051788">
    <property type="entry name" value="MFS_Transporter"/>
</dbReference>
<feature type="transmembrane region" description="Helical" evidence="6">
    <location>
        <begin position="367"/>
        <end position="388"/>
    </location>
</feature>
<feature type="transmembrane region" description="Helical" evidence="6">
    <location>
        <begin position="56"/>
        <end position="75"/>
    </location>
</feature>
<feature type="domain" description="Major facilitator superfamily (MFS) profile" evidence="7">
    <location>
        <begin position="243"/>
        <end position="417"/>
    </location>
</feature>
<evidence type="ECO:0000313" key="8">
    <source>
        <dbReference type="EMBL" id="MDQ0448980.1"/>
    </source>
</evidence>
<dbReference type="InterPro" id="IPR036259">
    <property type="entry name" value="MFS_trans_sf"/>
</dbReference>
<keyword evidence="2 6" id="KW-0812">Transmembrane</keyword>
<evidence type="ECO:0000256" key="3">
    <source>
        <dbReference type="ARBA" id="ARBA00022989"/>
    </source>
</evidence>
<evidence type="ECO:0000256" key="5">
    <source>
        <dbReference type="SAM" id="MobiDB-lite"/>
    </source>
</evidence>
<keyword evidence="4 6" id="KW-0472">Membrane</keyword>
<evidence type="ECO:0000256" key="4">
    <source>
        <dbReference type="ARBA" id="ARBA00023136"/>
    </source>
</evidence>
<feature type="transmembrane region" description="Helical" evidence="6">
    <location>
        <begin position="276"/>
        <end position="297"/>
    </location>
</feature>
<dbReference type="PROSITE" id="PS50850">
    <property type="entry name" value="MFS"/>
    <property type="match status" value="1"/>
</dbReference>
<gene>
    <name evidence="8" type="ORF">QO012_003492</name>
</gene>
<protein>
    <submittedName>
        <fullName evidence="8">MFS family arabinose efflux permease</fullName>
    </submittedName>
</protein>
<evidence type="ECO:0000313" key="9">
    <source>
        <dbReference type="Proteomes" id="UP001231124"/>
    </source>
</evidence>
<feature type="transmembrane region" description="Helical" evidence="6">
    <location>
        <begin position="144"/>
        <end position="165"/>
    </location>
</feature>
<feature type="region of interest" description="Disordered" evidence="5">
    <location>
        <begin position="1"/>
        <end position="33"/>
    </location>
</feature>
<feature type="transmembrane region" description="Helical" evidence="6">
    <location>
        <begin position="87"/>
        <end position="109"/>
    </location>
</feature>